<name>A0A0D0DHZ6_9AGAM</name>
<accession>A0A0D0DHZ6</accession>
<gene>
    <name evidence="2" type="ORF">PAXRUDRAFT_9896</name>
</gene>
<reference evidence="3" key="2">
    <citation type="submission" date="2015-01" db="EMBL/GenBank/DDBJ databases">
        <title>Evolutionary Origins and Diversification of the Mycorrhizal Mutualists.</title>
        <authorList>
            <consortium name="DOE Joint Genome Institute"/>
            <consortium name="Mycorrhizal Genomics Consortium"/>
            <person name="Kohler A."/>
            <person name="Kuo A."/>
            <person name="Nagy L.G."/>
            <person name="Floudas D."/>
            <person name="Copeland A."/>
            <person name="Barry K.W."/>
            <person name="Cichocki N."/>
            <person name="Veneault-Fourrey C."/>
            <person name="LaButti K."/>
            <person name="Lindquist E.A."/>
            <person name="Lipzen A."/>
            <person name="Lundell T."/>
            <person name="Morin E."/>
            <person name="Murat C."/>
            <person name="Riley R."/>
            <person name="Ohm R."/>
            <person name="Sun H."/>
            <person name="Tunlid A."/>
            <person name="Henrissat B."/>
            <person name="Grigoriev I.V."/>
            <person name="Hibbett D.S."/>
            <person name="Martin F."/>
        </authorList>
    </citation>
    <scope>NUCLEOTIDE SEQUENCE [LARGE SCALE GENOMIC DNA]</scope>
    <source>
        <strain evidence="3">Ve08.2h10</strain>
    </source>
</reference>
<feature type="compositionally biased region" description="Polar residues" evidence="1">
    <location>
        <begin position="90"/>
        <end position="100"/>
    </location>
</feature>
<feature type="region of interest" description="Disordered" evidence="1">
    <location>
        <begin position="69"/>
        <end position="136"/>
    </location>
</feature>
<organism evidence="2 3">
    <name type="scientific">Paxillus rubicundulus Ve08.2h10</name>
    <dbReference type="NCBI Taxonomy" id="930991"/>
    <lineage>
        <taxon>Eukaryota</taxon>
        <taxon>Fungi</taxon>
        <taxon>Dikarya</taxon>
        <taxon>Basidiomycota</taxon>
        <taxon>Agaricomycotina</taxon>
        <taxon>Agaricomycetes</taxon>
        <taxon>Agaricomycetidae</taxon>
        <taxon>Boletales</taxon>
        <taxon>Paxilineae</taxon>
        <taxon>Paxillaceae</taxon>
        <taxon>Paxillus</taxon>
    </lineage>
</organism>
<dbReference type="EMBL" id="KN824915">
    <property type="protein sequence ID" value="KIK97912.1"/>
    <property type="molecule type" value="Genomic_DNA"/>
</dbReference>
<feature type="compositionally biased region" description="Low complexity" evidence="1">
    <location>
        <begin position="344"/>
        <end position="354"/>
    </location>
</feature>
<feature type="region of interest" description="Disordered" evidence="1">
    <location>
        <begin position="284"/>
        <end position="356"/>
    </location>
</feature>
<dbReference type="AlphaFoldDB" id="A0A0D0DHZ6"/>
<feature type="compositionally biased region" description="Basic and acidic residues" evidence="1">
    <location>
        <begin position="22"/>
        <end position="52"/>
    </location>
</feature>
<feature type="region of interest" description="Disordered" evidence="1">
    <location>
        <begin position="1"/>
        <end position="52"/>
    </location>
</feature>
<reference evidence="2 3" key="1">
    <citation type="submission" date="2014-04" db="EMBL/GenBank/DDBJ databases">
        <authorList>
            <consortium name="DOE Joint Genome Institute"/>
            <person name="Kuo A."/>
            <person name="Kohler A."/>
            <person name="Jargeat P."/>
            <person name="Nagy L.G."/>
            <person name="Floudas D."/>
            <person name="Copeland A."/>
            <person name="Barry K.W."/>
            <person name="Cichocki N."/>
            <person name="Veneault-Fourrey C."/>
            <person name="LaButti K."/>
            <person name="Lindquist E.A."/>
            <person name="Lipzen A."/>
            <person name="Lundell T."/>
            <person name="Morin E."/>
            <person name="Murat C."/>
            <person name="Sun H."/>
            <person name="Tunlid A."/>
            <person name="Henrissat B."/>
            <person name="Grigoriev I.V."/>
            <person name="Hibbett D.S."/>
            <person name="Martin F."/>
            <person name="Nordberg H.P."/>
            <person name="Cantor M.N."/>
            <person name="Hua S.X."/>
        </authorList>
    </citation>
    <scope>NUCLEOTIDE SEQUENCE [LARGE SCALE GENOMIC DNA]</scope>
    <source>
        <strain evidence="2 3">Ve08.2h10</strain>
    </source>
</reference>
<dbReference type="Proteomes" id="UP000054538">
    <property type="component" value="Unassembled WGS sequence"/>
</dbReference>
<evidence type="ECO:0000313" key="2">
    <source>
        <dbReference type="EMBL" id="KIK97912.1"/>
    </source>
</evidence>
<evidence type="ECO:0000256" key="1">
    <source>
        <dbReference type="SAM" id="MobiDB-lite"/>
    </source>
</evidence>
<dbReference type="OrthoDB" id="2679442at2759"/>
<dbReference type="InParanoid" id="A0A0D0DHZ6"/>
<feature type="compositionally biased region" description="Polar residues" evidence="1">
    <location>
        <begin position="1"/>
        <end position="15"/>
    </location>
</feature>
<sequence>MSCPVTRSKNSTQHPGQILLEGKQKRCTLEQKQADDAQVEQSRREQVATREQGFRRVANIIDRTAQEEENLLMNPPKPRPHIVVKPPVNPSTTLENSGHSSGAEMVLKGLPGDGPEGSDSQPEDSQQLEEESDDKIPVQAAQEVWVGSSKPEKQKQLALQSQASTKNTIMGVSEVKDWADKLASSKYLNTLPSQRLTSSNSCHARSISSGMGSQIKDPCMTPLSAGTRLSTPTSENLASESQKCDSYIQGGNQGKRKAMHNPLSKAVTQQTNIMDIAEVISDSEPGEWVLPPPIVLQSHTKKGGTRGSNTKDSKKQIQQSDQESLPTILHCTPPSKQTKAAPHSTSTSQCSGSSVNKKYVKDDLPPGSTVDNIWRQVFISTLTHFTGGYDNPWTIHPL</sequence>
<protein>
    <submittedName>
        <fullName evidence="2">Uncharacterized protein</fullName>
    </submittedName>
</protein>
<keyword evidence="3" id="KW-1185">Reference proteome</keyword>
<evidence type="ECO:0000313" key="3">
    <source>
        <dbReference type="Proteomes" id="UP000054538"/>
    </source>
</evidence>
<proteinExistence type="predicted"/>
<dbReference type="HOGENOM" id="CLU_032278_3_0_1"/>